<protein>
    <submittedName>
        <fullName evidence="4">ROK family protein</fullName>
    </submittedName>
</protein>
<dbReference type="CDD" id="cd23763">
    <property type="entry name" value="ASKHA_ATPase_ROK"/>
    <property type="match status" value="1"/>
</dbReference>
<keyword evidence="5" id="KW-1185">Reference proteome</keyword>
<dbReference type="Gene3D" id="1.10.10.10">
    <property type="entry name" value="Winged helix-like DNA-binding domain superfamily/Winged helix DNA-binding domain"/>
    <property type="match status" value="1"/>
</dbReference>
<evidence type="ECO:0000313" key="5">
    <source>
        <dbReference type="Proteomes" id="UP001230807"/>
    </source>
</evidence>
<sequence length="332" mass="36211">MEQTTTNLTVAVRRQLVLSGHSTIAAISEATRLSFPTVKKQLEQLMEAGEVFEHGFEDSRGGRPAKRYIYNERFTHGLTLYVEKSVVRYRLIDCKGATINDGTQEILNGDHLGALGSVLDRQLDRTPDVSAISIGVAAAVADGTVIFAPDYPTFAHLDLKHWVESRTARPAVIENDMNAAVYGYGHTHELTGDQSIVYIYLGKNGPGAGILINGQLIRGKTGFSGEISFLPLYDDSTFHDRIASERSAPAPLSDAALDAHGRLVATFTATLNPHAIIFSDVDLVDTELEGIRNACQRHIPAAHTPDLLIGIWEEDYFAGLARRCVGLILESI</sequence>
<evidence type="ECO:0000256" key="3">
    <source>
        <dbReference type="ARBA" id="ARBA00022629"/>
    </source>
</evidence>
<dbReference type="InterPro" id="IPR000600">
    <property type="entry name" value="ROK"/>
</dbReference>
<dbReference type="SUPFAM" id="SSF46785">
    <property type="entry name" value="Winged helix' DNA-binding domain"/>
    <property type="match status" value="1"/>
</dbReference>
<dbReference type="Proteomes" id="UP001230807">
    <property type="component" value="Unassembled WGS sequence"/>
</dbReference>
<keyword evidence="3" id="KW-0119">Carbohydrate metabolism</keyword>
<dbReference type="InterPro" id="IPR036390">
    <property type="entry name" value="WH_DNA-bd_sf"/>
</dbReference>
<name>A0ABT7MPW5_9BACL</name>
<accession>A0ABT7MPW5</accession>
<dbReference type="RefSeq" id="WP_214831802.1">
    <property type="nucleotide sequence ID" value="NZ_CP183077.1"/>
</dbReference>
<organism evidence="4 5">
    <name type="scientific">Exiguobacterium mexicanum</name>
    <dbReference type="NCBI Taxonomy" id="340146"/>
    <lineage>
        <taxon>Bacteria</taxon>
        <taxon>Bacillati</taxon>
        <taxon>Bacillota</taxon>
        <taxon>Bacilli</taxon>
        <taxon>Bacillales</taxon>
        <taxon>Bacillales Family XII. Incertae Sedis</taxon>
        <taxon>Exiguobacterium</taxon>
    </lineage>
</organism>
<dbReference type="Pfam" id="PF00480">
    <property type="entry name" value="ROK"/>
    <property type="match status" value="1"/>
</dbReference>
<comment type="similarity">
    <text evidence="2">Belongs to the ROK (NagC/XylR) family.</text>
</comment>
<comment type="caution">
    <text evidence="4">The sequence shown here is derived from an EMBL/GenBank/DDBJ whole genome shotgun (WGS) entry which is preliminary data.</text>
</comment>
<dbReference type="PANTHER" id="PTHR18964">
    <property type="entry name" value="ROK (REPRESSOR, ORF, KINASE) FAMILY"/>
    <property type="match status" value="1"/>
</dbReference>
<evidence type="ECO:0000256" key="1">
    <source>
        <dbReference type="ARBA" id="ARBA00002486"/>
    </source>
</evidence>
<dbReference type="InterPro" id="IPR043129">
    <property type="entry name" value="ATPase_NBD"/>
</dbReference>
<proteinExistence type="inferred from homology"/>
<dbReference type="SUPFAM" id="SSF53067">
    <property type="entry name" value="Actin-like ATPase domain"/>
    <property type="match status" value="1"/>
</dbReference>
<gene>
    <name evidence="4" type="ORF">QR695_09590</name>
</gene>
<dbReference type="InterPro" id="IPR036388">
    <property type="entry name" value="WH-like_DNA-bd_sf"/>
</dbReference>
<comment type="function">
    <text evidence="1">Transcriptional repressor of xylose-utilizing enzymes.</text>
</comment>
<dbReference type="EMBL" id="JASWER010000007">
    <property type="protein sequence ID" value="MDL5377254.1"/>
    <property type="molecule type" value="Genomic_DNA"/>
</dbReference>
<keyword evidence="3" id="KW-0859">Xylose metabolism</keyword>
<evidence type="ECO:0000313" key="4">
    <source>
        <dbReference type="EMBL" id="MDL5377254.1"/>
    </source>
</evidence>
<dbReference type="PANTHER" id="PTHR18964:SF149">
    <property type="entry name" value="BIFUNCTIONAL UDP-N-ACETYLGLUCOSAMINE 2-EPIMERASE_N-ACETYLMANNOSAMINE KINASE"/>
    <property type="match status" value="1"/>
</dbReference>
<reference evidence="4 5" key="1">
    <citation type="submission" date="2023-06" db="EMBL/GenBank/DDBJ databases">
        <title>Influencing factors and mechanism of Cr(VI) reduction by facultative anaerobic Exiguobacterium sp. PY14.</title>
        <authorList>
            <person name="Zou L."/>
        </authorList>
    </citation>
    <scope>NUCLEOTIDE SEQUENCE [LARGE SCALE GENOMIC DNA]</scope>
    <source>
        <strain evidence="4 5">PY14</strain>
    </source>
</reference>
<dbReference type="Gene3D" id="3.30.420.40">
    <property type="match status" value="2"/>
</dbReference>
<evidence type="ECO:0000256" key="2">
    <source>
        <dbReference type="ARBA" id="ARBA00006479"/>
    </source>
</evidence>